<feature type="domain" description="Anoctamin dimerisation" evidence="2">
    <location>
        <begin position="6"/>
        <end position="199"/>
    </location>
</feature>
<protein>
    <recommendedName>
        <fullName evidence="2">Anoctamin dimerisation domain-containing protein</fullName>
    </recommendedName>
</protein>
<name>A0A674KJD3_9SAUR</name>
<dbReference type="GO" id="GO:0005229">
    <property type="term" value="F:intracellularly calcium-gated chloride channel activity"/>
    <property type="evidence" value="ECO:0007669"/>
    <property type="project" value="TreeGrafter"/>
</dbReference>
<dbReference type="PANTHER" id="PTHR12308">
    <property type="entry name" value="ANOCTAMIN"/>
    <property type="match status" value="1"/>
</dbReference>
<dbReference type="InParanoid" id="A0A674KJD3"/>
<dbReference type="InterPro" id="IPR032394">
    <property type="entry name" value="Anoct_dimer"/>
</dbReference>
<evidence type="ECO:0000313" key="3">
    <source>
        <dbReference type="Ensembl" id="ENSTMTP00000032329.1"/>
    </source>
</evidence>
<reference evidence="3" key="2">
    <citation type="submission" date="2025-09" db="UniProtKB">
        <authorList>
            <consortium name="Ensembl"/>
        </authorList>
    </citation>
    <scope>IDENTIFICATION</scope>
</reference>
<dbReference type="PANTHER" id="PTHR12308:SF20">
    <property type="entry name" value="ANOCTAMIN-2"/>
    <property type="match status" value="1"/>
</dbReference>
<dbReference type="GO" id="GO:0046983">
    <property type="term" value="F:protein dimerization activity"/>
    <property type="evidence" value="ECO:0007669"/>
    <property type="project" value="InterPro"/>
</dbReference>
<dbReference type="AlphaFoldDB" id="A0A674KJD3"/>
<organism evidence="3 4">
    <name type="scientific">Terrapene triunguis</name>
    <name type="common">Three-toed box turtle</name>
    <dbReference type="NCBI Taxonomy" id="2587831"/>
    <lineage>
        <taxon>Eukaryota</taxon>
        <taxon>Metazoa</taxon>
        <taxon>Chordata</taxon>
        <taxon>Craniata</taxon>
        <taxon>Vertebrata</taxon>
        <taxon>Euteleostomi</taxon>
        <taxon>Archelosauria</taxon>
        <taxon>Testudinata</taxon>
        <taxon>Testudines</taxon>
        <taxon>Cryptodira</taxon>
        <taxon>Durocryptodira</taxon>
        <taxon>Testudinoidea</taxon>
        <taxon>Emydidae</taxon>
        <taxon>Terrapene</taxon>
    </lineage>
</organism>
<dbReference type="Ensembl" id="ENSTMTT00000033482.1">
    <property type="protein sequence ID" value="ENSTMTP00000032329.1"/>
    <property type="gene ID" value="ENSTMTG00000023118.1"/>
</dbReference>
<accession>A0A674KJD3</accession>
<dbReference type="Proteomes" id="UP000472274">
    <property type="component" value="Unplaced"/>
</dbReference>
<dbReference type="Pfam" id="PF16178">
    <property type="entry name" value="Anoct_dimer"/>
    <property type="match status" value="1"/>
</dbReference>
<sequence length="233" mass="27152">PGGKHFRDSKRKVDYVLAYHYRKRASQHQRGIGSLGPLHRPSPLAIISNGEMGKKAQMIEMSPLDALEEERREQREEYERNLVEAGLEIEKDIENKSHGLSFVRIHAPWNVLSREAEFLKIKMPTKKMYEIKEEGGILKKLYEIWHKATKPLQPKVPQQNNTKMKSLSYPFSREKIYLYNIKDKDTFFDNATRSRIVSKHKRARFCSLLNWCKSGIIPINSLQDLATGFRARA</sequence>
<evidence type="ECO:0000313" key="4">
    <source>
        <dbReference type="Proteomes" id="UP000472274"/>
    </source>
</evidence>
<keyword evidence="1" id="KW-0175">Coiled coil</keyword>
<evidence type="ECO:0000256" key="1">
    <source>
        <dbReference type="SAM" id="Coils"/>
    </source>
</evidence>
<dbReference type="InterPro" id="IPR007632">
    <property type="entry name" value="Anoctamin"/>
</dbReference>
<evidence type="ECO:0000259" key="2">
    <source>
        <dbReference type="Pfam" id="PF16178"/>
    </source>
</evidence>
<dbReference type="GeneTree" id="ENSGT00940000155840"/>
<feature type="coiled-coil region" evidence="1">
    <location>
        <begin position="64"/>
        <end position="95"/>
    </location>
</feature>
<keyword evidence="4" id="KW-1185">Reference proteome</keyword>
<dbReference type="GO" id="GO:0005886">
    <property type="term" value="C:plasma membrane"/>
    <property type="evidence" value="ECO:0007669"/>
    <property type="project" value="TreeGrafter"/>
</dbReference>
<reference evidence="3" key="1">
    <citation type="submission" date="2025-08" db="UniProtKB">
        <authorList>
            <consortium name="Ensembl"/>
        </authorList>
    </citation>
    <scope>IDENTIFICATION</scope>
</reference>
<proteinExistence type="predicted"/>